<dbReference type="KEGG" id="kphy:AOZ06_27705"/>
<evidence type="ECO:0000256" key="5">
    <source>
        <dbReference type="SAM" id="Phobius"/>
    </source>
</evidence>
<sequence>MAAWLVWLIAGFILISAEVMSGDLWLLMIGLGALGGAAAAALGAGLVISTVVFAVATIALVAGVRPVLKRKMLAGPDHKTNTQALIGARALTVTPVDSQQGQVKIGGEIWSARSHSPDDTIPEPGTPVIVMAISGATAIVAPEP</sequence>
<dbReference type="Pfam" id="PF01957">
    <property type="entry name" value="NfeD"/>
    <property type="match status" value="1"/>
</dbReference>
<dbReference type="PANTHER" id="PTHR33507">
    <property type="entry name" value="INNER MEMBRANE PROTEIN YBBJ"/>
    <property type="match status" value="1"/>
</dbReference>
<keyword evidence="4 5" id="KW-0472">Membrane</keyword>
<proteinExistence type="predicted"/>
<evidence type="ECO:0000256" key="2">
    <source>
        <dbReference type="ARBA" id="ARBA00022692"/>
    </source>
</evidence>
<keyword evidence="2 5" id="KW-0812">Transmembrane</keyword>
<dbReference type="InterPro" id="IPR012340">
    <property type="entry name" value="NA-bd_OB-fold"/>
</dbReference>
<keyword evidence="8" id="KW-1185">Reference proteome</keyword>
<dbReference type="SUPFAM" id="SSF141322">
    <property type="entry name" value="NfeD domain-like"/>
    <property type="match status" value="1"/>
</dbReference>
<accession>A0A0N9I6F4</accession>
<evidence type="ECO:0000256" key="4">
    <source>
        <dbReference type="ARBA" id="ARBA00023136"/>
    </source>
</evidence>
<dbReference type="RefSeq" id="WP_054292079.1">
    <property type="nucleotide sequence ID" value="NZ_CP012752.1"/>
</dbReference>
<name>A0A0N9I6F4_9PSEU</name>
<dbReference type="EMBL" id="CP012752">
    <property type="protein sequence ID" value="ALG10176.1"/>
    <property type="molecule type" value="Genomic_DNA"/>
</dbReference>
<gene>
    <name evidence="7" type="ORF">AOZ06_27705</name>
</gene>
<organism evidence="7 8">
    <name type="scientific">Kibdelosporangium phytohabitans</name>
    <dbReference type="NCBI Taxonomy" id="860235"/>
    <lineage>
        <taxon>Bacteria</taxon>
        <taxon>Bacillati</taxon>
        <taxon>Actinomycetota</taxon>
        <taxon>Actinomycetes</taxon>
        <taxon>Pseudonocardiales</taxon>
        <taxon>Pseudonocardiaceae</taxon>
        <taxon>Kibdelosporangium</taxon>
    </lineage>
</organism>
<dbReference type="OrthoDB" id="9792945at2"/>
<dbReference type="GO" id="GO:0005886">
    <property type="term" value="C:plasma membrane"/>
    <property type="evidence" value="ECO:0007669"/>
    <property type="project" value="TreeGrafter"/>
</dbReference>
<feature type="transmembrane region" description="Helical" evidence="5">
    <location>
        <begin position="37"/>
        <end position="62"/>
    </location>
</feature>
<feature type="domain" description="NfeD-like C-terminal" evidence="6">
    <location>
        <begin position="83"/>
        <end position="142"/>
    </location>
</feature>
<dbReference type="STRING" id="860235.AOZ06_27705"/>
<evidence type="ECO:0000259" key="6">
    <source>
        <dbReference type="Pfam" id="PF01957"/>
    </source>
</evidence>
<reference evidence="7 8" key="1">
    <citation type="submission" date="2015-07" db="EMBL/GenBank/DDBJ databases">
        <title>Genome sequencing of Kibdelosporangium phytohabitans.</title>
        <authorList>
            <person name="Qin S."/>
            <person name="Xing K."/>
        </authorList>
    </citation>
    <scope>NUCLEOTIDE SEQUENCE [LARGE SCALE GENOMIC DNA]</scope>
    <source>
        <strain evidence="7 8">KLBMP1111</strain>
    </source>
</reference>
<evidence type="ECO:0000256" key="3">
    <source>
        <dbReference type="ARBA" id="ARBA00022989"/>
    </source>
</evidence>
<evidence type="ECO:0000256" key="1">
    <source>
        <dbReference type="ARBA" id="ARBA00004141"/>
    </source>
</evidence>
<dbReference type="AlphaFoldDB" id="A0A0N9I6F4"/>
<protein>
    <recommendedName>
        <fullName evidence="6">NfeD-like C-terminal domain-containing protein</fullName>
    </recommendedName>
</protein>
<dbReference type="InterPro" id="IPR052165">
    <property type="entry name" value="Membrane_assoc_protease"/>
</dbReference>
<dbReference type="Gene3D" id="2.40.50.140">
    <property type="entry name" value="Nucleic acid-binding proteins"/>
    <property type="match status" value="1"/>
</dbReference>
<dbReference type="Proteomes" id="UP000063699">
    <property type="component" value="Chromosome"/>
</dbReference>
<keyword evidence="3 5" id="KW-1133">Transmembrane helix</keyword>
<dbReference type="PANTHER" id="PTHR33507:SF3">
    <property type="entry name" value="INNER MEMBRANE PROTEIN YBBJ"/>
    <property type="match status" value="1"/>
</dbReference>
<dbReference type="InterPro" id="IPR002810">
    <property type="entry name" value="NfeD-like_C"/>
</dbReference>
<evidence type="ECO:0000313" key="7">
    <source>
        <dbReference type="EMBL" id="ALG10176.1"/>
    </source>
</evidence>
<evidence type="ECO:0000313" key="8">
    <source>
        <dbReference type="Proteomes" id="UP000063699"/>
    </source>
</evidence>
<comment type="subcellular location">
    <subcellularLocation>
        <location evidence="1">Membrane</location>
        <topology evidence="1">Multi-pass membrane protein</topology>
    </subcellularLocation>
</comment>